<evidence type="ECO:0000259" key="3">
    <source>
        <dbReference type="Pfam" id="PF23359"/>
    </source>
</evidence>
<dbReference type="InterPro" id="IPR036625">
    <property type="entry name" value="E3-bd_dom_sf"/>
</dbReference>
<keyword evidence="5" id="KW-1185">Reference proteome</keyword>
<feature type="region of interest" description="Disordered" evidence="2">
    <location>
        <begin position="92"/>
        <end position="170"/>
    </location>
</feature>
<dbReference type="EMBL" id="AP018366">
    <property type="protein sequence ID" value="BBG20706.1"/>
    <property type="molecule type" value="Genomic_DNA"/>
</dbReference>
<dbReference type="Proteomes" id="UP000595703">
    <property type="component" value="Plasmid pRVR1"/>
</dbReference>
<dbReference type="KEGG" id="arev:RVR_P187"/>
<reference evidence="4 5" key="1">
    <citation type="journal article" date="2020" name="Sci. Rep.">
        <title>beta-carboline chemical signals induce reveromycin production through a LuxR family regulator in Streptomyces sp. SN-593.</title>
        <authorList>
            <person name="Panthee S."/>
            <person name="Kito N."/>
            <person name="Hayashi T."/>
            <person name="Shimizu T."/>
            <person name="Ishikawa J."/>
            <person name="Hamamoto H."/>
            <person name="Osada H."/>
            <person name="Takahashi S."/>
        </authorList>
    </citation>
    <scope>NUCLEOTIDE SEQUENCE [LARGE SCALE GENOMIC DNA]</scope>
    <source>
        <strain evidence="4 5">SN-593</strain>
        <plasmid evidence="4 5">pRVR1</plasmid>
    </source>
</reference>
<dbReference type="InterPro" id="IPR055370">
    <property type="entry name" value="Lsr2_DNA-bd"/>
</dbReference>
<proteinExistence type="predicted"/>
<dbReference type="SUPFAM" id="SSF56954">
    <property type="entry name" value="Outer membrane efflux proteins (OEP)"/>
    <property type="match status" value="1"/>
</dbReference>
<sequence>MTNPTAPQQAAAVDMLTNNVPAPQIAADTNLSLGQVTALAEEHGLTAAHRQQRDSAQIDALRWGETHGNKTTRGLADRTRAGLQRLRDLMDAEQQTAEAESEVTKLKQQLAEAEEKLRAARRGGKPAASPVTAPPAPAGSSSPWPEDSKAVRQEIREWAGTRGYQVSDRGVIPAHVVTAWRNRDDAPQRQAG</sequence>
<accession>A0A7R6QEB7</accession>
<evidence type="ECO:0000256" key="2">
    <source>
        <dbReference type="SAM" id="MobiDB-lite"/>
    </source>
</evidence>
<dbReference type="Gene3D" id="4.10.320.10">
    <property type="entry name" value="E3-binding domain"/>
    <property type="match status" value="1"/>
</dbReference>
<name>A0A7R6QEB7_9ACTN</name>
<dbReference type="AlphaFoldDB" id="A0A7R6QEB7"/>
<keyword evidence="1" id="KW-0238">DNA-binding</keyword>
<dbReference type="GO" id="GO:0003677">
    <property type="term" value="F:DNA binding"/>
    <property type="evidence" value="ECO:0007669"/>
    <property type="project" value="UniProtKB-KW"/>
</dbReference>
<feature type="compositionally biased region" description="Basic and acidic residues" evidence="2">
    <location>
        <begin position="146"/>
        <end position="159"/>
    </location>
</feature>
<protein>
    <recommendedName>
        <fullName evidence="3">Lsr2 DNA-binding domain-containing protein</fullName>
    </recommendedName>
</protein>
<feature type="domain" description="Lsr2 DNA-binding" evidence="3">
    <location>
        <begin position="152"/>
        <end position="180"/>
    </location>
</feature>
<geneLocation type="plasmid" evidence="4 5">
    <name>pRVR1</name>
</geneLocation>
<dbReference type="RefSeq" id="WP_202239857.1">
    <property type="nucleotide sequence ID" value="NZ_AP018366.1"/>
</dbReference>
<dbReference type="Pfam" id="PF23359">
    <property type="entry name" value="Lsr2_DNA-bd"/>
    <property type="match status" value="1"/>
</dbReference>
<gene>
    <name evidence="4" type="ORF">RVR_P187</name>
</gene>
<evidence type="ECO:0000256" key="1">
    <source>
        <dbReference type="ARBA" id="ARBA00023125"/>
    </source>
</evidence>
<keyword evidence="4" id="KW-0614">Plasmid</keyword>
<dbReference type="GO" id="GO:0016746">
    <property type="term" value="F:acyltransferase activity"/>
    <property type="evidence" value="ECO:0007669"/>
    <property type="project" value="InterPro"/>
</dbReference>
<evidence type="ECO:0000313" key="5">
    <source>
        <dbReference type="Proteomes" id="UP000595703"/>
    </source>
</evidence>
<organism evidence="4 5">
    <name type="scientific">Actinacidiphila reveromycinica</name>
    <dbReference type="NCBI Taxonomy" id="659352"/>
    <lineage>
        <taxon>Bacteria</taxon>
        <taxon>Bacillati</taxon>
        <taxon>Actinomycetota</taxon>
        <taxon>Actinomycetes</taxon>
        <taxon>Kitasatosporales</taxon>
        <taxon>Streptomycetaceae</taxon>
        <taxon>Actinacidiphila</taxon>
    </lineage>
</organism>
<evidence type="ECO:0000313" key="4">
    <source>
        <dbReference type="EMBL" id="BBG20706.1"/>
    </source>
</evidence>